<gene>
    <name evidence="6" type="ORF">BS639_17475</name>
</gene>
<dbReference type="InterPro" id="IPR005119">
    <property type="entry name" value="LysR_subst-bd"/>
</dbReference>
<evidence type="ECO:0000256" key="4">
    <source>
        <dbReference type="ARBA" id="ARBA00023163"/>
    </source>
</evidence>
<dbReference type="PANTHER" id="PTHR30537">
    <property type="entry name" value="HTH-TYPE TRANSCRIPTIONAL REGULATOR"/>
    <property type="match status" value="1"/>
</dbReference>
<reference evidence="6 7" key="1">
    <citation type="journal article" date="2017" name="Int. J. Syst. Evol. Microbiol.">
        <title>Rouxiella badensis sp. nov. and Rouxiella silvae sp. nov. isolated from peat bog soil in Germany and emendation of the genus description.</title>
        <authorList>
            <person name="Le Fleche-Mateos A."/>
            <person name="Kugler J.H."/>
            <person name="Hansen S.H."/>
            <person name="Syldatk C."/>
            <person name="Hausmann R."/>
            <person name="Lomprez F."/>
            <person name="Vandenbogaert M."/>
            <person name="Manuguerra J.C."/>
            <person name="Grimont P.A."/>
        </authorList>
    </citation>
    <scope>NUCLEOTIDE SEQUENCE [LARGE SCALE GENOMIC DNA]</scope>
    <source>
        <strain evidence="6 7">213</strain>
    </source>
</reference>
<dbReference type="EMBL" id="MRWD01000045">
    <property type="protein sequence ID" value="ORJ19962.1"/>
    <property type="molecule type" value="Genomic_DNA"/>
</dbReference>
<dbReference type="Gene3D" id="3.40.190.290">
    <property type="match status" value="1"/>
</dbReference>
<keyword evidence="4" id="KW-0804">Transcription</keyword>
<protein>
    <submittedName>
        <fullName evidence="6">LysR family transcriptional regulator</fullName>
    </submittedName>
</protein>
<keyword evidence="3" id="KW-0238">DNA-binding</keyword>
<dbReference type="Proteomes" id="UP000192722">
    <property type="component" value="Unassembled WGS sequence"/>
</dbReference>
<dbReference type="RefSeq" id="WP_084983785.1">
    <property type="nucleotide sequence ID" value="NZ_CBCSCF010000023.1"/>
</dbReference>
<evidence type="ECO:0000313" key="7">
    <source>
        <dbReference type="Proteomes" id="UP000192722"/>
    </source>
</evidence>
<dbReference type="InterPro" id="IPR036388">
    <property type="entry name" value="WH-like_DNA-bd_sf"/>
</dbReference>
<dbReference type="PROSITE" id="PS50931">
    <property type="entry name" value="HTH_LYSR"/>
    <property type="match status" value="1"/>
</dbReference>
<dbReference type="SUPFAM" id="SSF46785">
    <property type="entry name" value="Winged helix' DNA-binding domain"/>
    <property type="match status" value="1"/>
</dbReference>
<evidence type="ECO:0000256" key="1">
    <source>
        <dbReference type="ARBA" id="ARBA00009437"/>
    </source>
</evidence>
<keyword evidence="7" id="KW-1185">Reference proteome</keyword>
<feature type="domain" description="HTH lysR-type" evidence="5">
    <location>
        <begin position="4"/>
        <end position="61"/>
    </location>
</feature>
<accession>A0ABX3TXL2</accession>
<dbReference type="InterPro" id="IPR058163">
    <property type="entry name" value="LysR-type_TF_proteobact-type"/>
</dbReference>
<dbReference type="Pfam" id="PF00126">
    <property type="entry name" value="HTH_1"/>
    <property type="match status" value="1"/>
</dbReference>
<name>A0ABX3TXL2_9GAMM</name>
<sequence length="298" mass="32841">MSTINFNGLSVFIVVARERSFTRAAAHLGISQSAVSHSINALEESLGMRLLTRTTRGAAPTEAGERLLSNLTPYYAGIEAELSALTALCEKPSGTVRISTHDHAATTIIWPKLGPLLRNYPDITLEINIDYGLIDIVSERYDAGVRNGDQIANDMIAMRISPDYRMLVVGSPDYFAQHDAPMTPHDLIAHNCANLRLSTHGGIYAWEFEKDGKSVNVQVPGQMIFNTSPQLLTAALEGYALAYAPEDLVEPYIKAGKLVTALEDWSPHFPGYHLYYPSRRHSLPAFQLVLDALRYQVG</sequence>
<dbReference type="PRINTS" id="PR00039">
    <property type="entry name" value="HTHLYSR"/>
</dbReference>
<organism evidence="6 7">
    <name type="scientific">Rouxiella silvae</name>
    <dbReference type="NCBI Taxonomy" id="1646373"/>
    <lineage>
        <taxon>Bacteria</taxon>
        <taxon>Pseudomonadati</taxon>
        <taxon>Pseudomonadota</taxon>
        <taxon>Gammaproteobacteria</taxon>
        <taxon>Enterobacterales</taxon>
        <taxon>Yersiniaceae</taxon>
        <taxon>Rouxiella</taxon>
    </lineage>
</organism>
<dbReference type="InterPro" id="IPR000847">
    <property type="entry name" value="LysR_HTH_N"/>
</dbReference>
<evidence type="ECO:0000256" key="2">
    <source>
        <dbReference type="ARBA" id="ARBA00023015"/>
    </source>
</evidence>
<comment type="caution">
    <text evidence="6">The sequence shown here is derived from an EMBL/GenBank/DDBJ whole genome shotgun (WGS) entry which is preliminary data.</text>
</comment>
<dbReference type="InterPro" id="IPR036390">
    <property type="entry name" value="WH_DNA-bd_sf"/>
</dbReference>
<dbReference type="PANTHER" id="PTHR30537:SF1">
    <property type="entry name" value="HTH-TYPE TRANSCRIPTIONAL REGULATOR PGRR"/>
    <property type="match status" value="1"/>
</dbReference>
<dbReference type="CDD" id="cd08474">
    <property type="entry name" value="PBP2_CrgA_like_5"/>
    <property type="match status" value="1"/>
</dbReference>
<comment type="similarity">
    <text evidence="1">Belongs to the LysR transcriptional regulatory family.</text>
</comment>
<evidence type="ECO:0000259" key="5">
    <source>
        <dbReference type="PROSITE" id="PS50931"/>
    </source>
</evidence>
<proteinExistence type="inferred from homology"/>
<evidence type="ECO:0000256" key="3">
    <source>
        <dbReference type="ARBA" id="ARBA00023125"/>
    </source>
</evidence>
<keyword evidence="2" id="KW-0805">Transcription regulation</keyword>
<evidence type="ECO:0000313" key="6">
    <source>
        <dbReference type="EMBL" id="ORJ19962.1"/>
    </source>
</evidence>
<dbReference type="SUPFAM" id="SSF53850">
    <property type="entry name" value="Periplasmic binding protein-like II"/>
    <property type="match status" value="1"/>
</dbReference>
<dbReference type="Gene3D" id="1.10.10.10">
    <property type="entry name" value="Winged helix-like DNA-binding domain superfamily/Winged helix DNA-binding domain"/>
    <property type="match status" value="1"/>
</dbReference>
<dbReference type="Pfam" id="PF03466">
    <property type="entry name" value="LysR_substrate"/>
    <property type="match status" value="1"/>
</dbReference>